<dbReference type="AlphaFoldDB" id="A0A1Y3EQF0"/>
<sequence>MNACRGCRDAYSHHLASLPSFTILCETKLNVLRFCARQFLINDQLVVQSLIFGCVADRLLIRTACCFVLIYTAETYFTIKRDAAHCQQHAFS</sequence>
<comment type="caution">
    <text evidence="1">The sequence shown here is derived from an EMBL/GenBank/DDBJ whole genome shotgun (WGS) entry which is preliminary data.</text>
</comment>
<protein>
    <submittedName>
        <fullName evidence="1">Uncharacterized protein</fullName>
    </submittedName>
</protein>
<dbReference type="EMBL" id="LVZM01005519">
    <property type="protein sequence ID" value="OUC46990.1"/>
    <property type="molecule type" value="Genomic_DNA"/>
</dbReference>
<reference evidence="1 2" key="1">
    <citation type="submission" date="2015-04" db="EMBL/GenBank/DDBJ databases">
        <title>Draft genome of the roundworm Trichinella nativa.</title>
        <authorList>
            <person name="Mitreva M."/>
        </authorList>
    </citation>
    <scope>NUCLEOTIDE SEQUENCE [LARGE SCALE GENOMIC DNA]</scope>
    <source>
        <strain evidence="1 2">ISS45</strain>
    </source>
</reference>
<evidence type="ECO:0000313" key="1">
    <source>
        <dbReference type="EMBL" id="OUC46990.1"/>
    </source>
</evidence>
<name>A0A1Y3EQF0_9BILA</name>
<accession>A0A1Y3EQF0</accession>
<gene>
    <name evidence="1" type="ORF">D917_07265</name>
</gene>
<organism evidence="1 2">
    <name type="scientific">Trichinella nativa</name>
    <dbReference type="NCBI Taxonomy" id="6335"/>
    <lineage>
        <taxon>Eukaryota</taxon>
        <taxon>Metazoa</taxon>
        <taxon>Ecdysozoa</taxon>
        <taxon>Nematoda</taxon>
        <taxon>Enoplea</taxon>
        <taxon>Dorylaimia</taxon>
        <taxon>Trichinellida</taxon>
        <taxon>Trichinellidae</taxon>
        <taxon>Trichinella</taxon>
    </lineage>
</organism>
<dbReference type="Proteomes" id="UP000243006">
    <property type="component" value="Unassembled WGS sequence"/>
</dbReference>
<evidence type="ECO:0000313" key="2">
    <source>
        <dbReference type="Proteomes" id="UP000243006"/>
    </source>
</evidence>
<proteinExistence type="predicted"/>